<dbReference type="PROSITE" id="PS50088">
    <property type="entry name" value="ANK_REPEAT"/>
    <property type="match status" value="2"/>
</dbReference>
<organism evidence="4 5">
    <name type="scientific">Gnathostoma spinigerum</name>
    <dbReference type="NCBI Taxonomy" id="75299"/>
    <lineage>
        <taxon>Eukaryota</taxon>
        <taxon>Metazoa</taxon>
        <taxon>Ecdysozoa</taxon>
        <taxon>Nematoda</taxon>
        <taxon>Chromadorea</taxon>
        <taxon>Rhabditida</taxon>
        <taxon>Spirurina</taxon>
        <taxon>Gnathostomatomorpha</taxon>
        <taxon>Gnathostomatoidea</taxon>
        <taxon>Gnathostomatidae</taxon>
        <taxon>Gnathostoma</taxon>
    </lineage>
</organism>
<comment type="caution">
    <text evidence="4">The sequence shown here is derived from an EMBL/GenBank/DDBJ whole genome shotgun (WGS) entry which is preliminary data.</text>
</comment>
<feature type="repeat" description="ANK" evidence="3">
    <location>
        <begin position="82"/>
        <end position="110"/>
    </location>
</feature>
<evidence type="ECO:0000256" key="2">
    <source>
        <dbReference type="ARBA" id="ARBA00023043"/>
    </source>
</evidence>
<accession>A0ABD6F1B4</accession>
<dbReference type="InterPro" id="IPR002110">
    <property type="entry name" value="Ankyrin_rpt"/>
</dbReference>
<evidence type="ECO:0000256" key="1">
    <source>
        <dbReference type="ARBA" id="ARBA00022737"/>
    </source>
</evidence>
<dbReference type="PANTHER" id="PTHR24173">
    <property type="entry name" value="ANKYRIN REPEAT CONTAINING"/>
    <property type="match status" value="1"/>
</dbReference>
<dbReference type="Gene3D" id="1.25.40.20">
    <property type="entry name" value="Ankyrin repeat-containing domain"/>
    <property type="match status" value="1"/>
</dbReference>
<protein>
    <submittedName>
        <fullName evidence="4">Uncharacterized protein</fullName>
    </submittedName>
</protein>
<sequence length="136" mass="14645">MSDTSSEETDELIYQAVIYKNIDLLQELLKVYPGRVHYTDNHGRTALHIAARNGSVDAVRCLIEAGANVNSMASASALCERPLHVAAIVGNTEIVELLINAGAELLATDLNDHCALELAQMTNHFQTACVLIDAIG</sequence>
<keyword evidence="2 3" id="KW-0040">ANK repeat</keyword>
<dbReference type="SUPFAM" id="SSF48403">
    <property type="entry name" value="Ankyrin repeat"/>
    <property type="match status" value="1"/>
</dbReference>
<dbReference type="Pfam" id="PF12796">
    <property type="entry name" value="Ank_2"/>
    <property type="match status" value="1"/>
</dbReference>
<dbReference type="EMBL" id="JBGFUD010013037">
    <property type="protein sequence ID" value="MFH4983614.1"/>
    <property type="molecule type" value="Genomic_DNA"/>
</dbReference>
<gene>
    <name evidence="4" type="ORF">AB6A40_010323</name>
</gene>
<dbReference type="SMART" id="SM00248">
    <property type="entry name" value="ANK"/>
    <property type="match status" value="3"/>
</dbReference>
<feature type="repeat" description="ANK" evidence="3">
    <location>
        <begin position="42"/>
        <end position="74"/>
    </location>
</feature>
<dbReference type="PRINTS" id="PR01415">
    <property type="entry name" value="ANKYRIN"/>
</dbReference>
<keyword evidence="5" id="KW-1185">Reference proteome</keyword>
<name>A0ABD6F1B4_9BILA</name>
<reference evidence="4 5" key="1">
    <citation type="submission" date="2024-08" db="EMBL/GenBank/DDBJ databases">
        <title>Gnathostoma spinigerum genome.</title>
        <authorList>
            <person name="Gonzalez-Bertolin B."/>
            <person name="Monzon S."/>
            <person name="Zaballos A."/>
            <person name="Jimenez P."/>
            <person name="Dekumyoy P."/>
            <person name="Varona S."/>
            <person name="Cuesta I."/>
            <person name="Sumanam S."/>
            <person name="Adisakwattana P."/>
            <person name="Gasser R.B."/>
            <person name="Hernandez-Gonzalez A."/>
            <person name="Young N.D."/>
            <person name="Perteguer M.J."/>
        </authorList>
    </citation>
    <scope>NUCLEOTIDE SEQUENCE [LARGE SCALE GENOMIC DNA]</scope>
    <source>
        <strain evidence="4">AL3</strain>
        <tissue evidence="4">Liver</tissue>
    </source>
</reference>
<keyword evidence="1" id="KW-0677">Repeat</keyword>
<dbReference type="Proteomes" id="UP001608902">
    <property type="component" value="Unassembled WGS sequence"/>
</dbReference>
<dbReference type="AlphaFoldDB" id="A0ABD6F1B4"/>
<dbReference type="Pfam" id="PF00023">
    <property type="entry name" value="Ank"/>
    <property type="match status" value="1"/>
</dbReference>
<proteinExistence type="predicted"/>
<dbReference type="PROSITE" id="PS50297">
    <property type="entry name" value="ANK_REP_REGION"/>
    <property type="match status" value="2"/>
</dbReference>
<evidence type="ECO:0000256" key="3">
    <source>
        <dbReference type="PROSITE-ProRule" id="PRU00023"/>
    </source>
</evidence>
<dbReference type="InterPro" id="IPR036770">
    <property type="entry name" value="Ankyrin_rpt-contain_sf"/>
</dbReference>
<dbReference type="PANTHER" id="PTHR24173:SF74">
    <property type="entry name" value="ANKYRIN REPEAT DOMAIN-CONTAINING PROTEIN 16"/>
    <property type="match status" value="1"/>
</dbReference>
<evidence type="ECO:0000313" key="5">
    <source>
        <dbReference type="Proteomes" id="UP001608902"/>
    </source>
</evidence>
<evidence type="ECO:0000313" key="4">
    <source>
        <dbReference type="EMBL" id="MFH4983614.1"/>
    </source>
</evidence>